<keyword evidence="1" id="KW-0812">Transmembrane</keyword>
<keyword evidence="3" id="KW-1185">Reference proteome</keyword>
<evidence type="ECO:0000313" key="3">
    <source>
        <dbReference type="Proteomes" id="UP001519343"/>
    </source>
</evidence>
<evidence type="ECO:0000313" key="2">
    <source>
        <dbReference type="EMBL" id="MBP1932733.1"/>
    </source>
</evidence>
<dbReference type="Proteomes" id="UP001519343">
    <property type="component" value="Unassembled WGS sequence"/>
</dbReference>
<keyword evidence="1" id="KW-0472">Membrane</keyword>
<dbReference type="InterPro" id="IPR012156">
    <property type="entry name" value="Cold_shock_CspA"/>
</dbReference>
<keyword evidence="1" id="KW-1133">Transmembrane helix</keyword>
<dbReference type="PIRSF" id="PIRSF002599">
    <property type="entry name" value="Cold_shock_A"/>
    <property type="match status" value="1"/>
</dbReference>
<feature type="transmembrane region" description="Helical" evidence="1">
    <location>
        <begin position="38"/>
        <end position="58"/>
    </location>
</feature>
<dbReference type="RefSeq" id="WP_209810760.1">
    <property type="nucleotide sequence ID" value="NZ_JAGGKT010000007.1"/>
</dbReference>
<feature type="transmembrane region" description="Helical" evidence="1">
    <location>
        <begin position="6"/>
        <end position="22"/>
    </location>
</feature>
<reference evidence="2 3" key="1">
    <citation type="submission" date="2021-03" db="EMBL/GenBank/DDBJ databases">
        <title>Genomic Encyclopedia of Type Strains, Phase IV (KMG-IV): sequencing the most valuable type-strain genomes for metagenomic binning, comparative biology and taxonomic classification.</title>
        <authorList>
            <person name="Goeker M."/>
        </authorList>
    </citation>
    <scope>NUCLEOTIDE SEQUENCE [LARGE SCALE GENOMIC DNA]</scope>
    <source>
        <strain evidence="2 3">DSM 24738</strain>
    </source>
</reference>
<dbReference type="EMBL" id="JAGGKT010000007">
    <property type="protein sequence ID" value="MBP1932733.1"/>
    <property type="molecule type" value="Genomic_DNA"/>
</dbReference>
<proteinExistence type="predicted"/>
<comment type="caution">
    <text evidence="2">The sequence shown here is derived from an EMBL/GenBank/DDBJ whole genome shotgun (WGS) entry which is preliminary data.</text>
</comment>
<dbReference type="InterPro" id="IPR010718">
    <property type="entry name" value="DUF1294"/>
</dbReference>
<gene>
    <name evidence="2" type="ORF">J2Z37_002741</name>
</gene>
<protein>
    <submittedName>
        <fullName evidence="2">Uncharacterized membrane protein YsdA (DUF1294 family)</fullName>
    </submittedName>
</protein>
<evidence type="ECO:0000256" key="1">
    <source>
        <dbReference type="SAM" id="Phobius"/>
    </source>
</evidence>
<name>A0ABS4GR39_9BACL</name>
<feature type="transmembrane region" description="Helical" evidence="1">
    <location>
        <begin position="64"/>
        <end position="85"/>
    </location>
</feature>
<organism evidence="2 3">
    <name type="scientific">Ammoniphilus resinae</name>
    <dbReference type="NCBI Taxonomy" id="861532"/>
    <lineage>
        <taxon>Bacteria</taxon>
        <taxon>Bacillati</taxon>
        <taxon>Bacillota</taxon>
        <taxon>Bacilli</taxon>
        <taxon>Bacillales</taxon>
        <taxon>Paenibacillaceae</taxon>
        <taxon>Aneurinibacillus group</taxon>
        <taxon>Ammoniphilus</taxon>
    </lineage>
</organism>
<dbReference type="Pfam" id="PF06961">
    <property type="entry name" value="DUF1294"/>
    <property type="match status" value="1"/>
</dbReference>
<accession>A0ABS4GR39</accession>
<sequence length="87" mass="10321">MKWLLYYLLFMNLVTYISFGMDKKRAQKRLWRISEKRLLGMAVIGGGVGGWLGMFMFHHKTKKWPFRILVPIFTLIQVGIVGYYWSS</sequence>